<keyword evidence="8" id="KW-1185">Reference proteome</keyword>
<keyword evidence="2" id="KW-0813">Transport</keyword>
<organism evidence="7 8">
    <name type="scientific">Nitrospira moscoviensis</name>
    <dbReference type="NCBI Taxonomy" id="42253"/>
    <lineage>
        <taxon>Bacteria</taxon>
        <taxon>Pseudomonadati</taxon>
        <taxon>Nitrospirota</taxon>
        <taxon>Nitrospiria</taxon>
        <taxon>Nitrospirales</taxon>
        <taxon>Nitrospiraceae</taxon>
        <taxon>Nitrospira</taxon>
    </lineage>
</organism>
<evidence type="ECO:0000256" key="5">
    <source>
        <dbReference type="ARBA" id="ARBA00023136"/>
    </source>
</evidence>
<comment type="subcellular location">
    <subcellularLocation>
        <location evidence="1">Membrane</location>
        <topology evidence="1">Multi-pass membrane protein</topology>
    </subcellularLocation>
</comment>
<evidence type="ECO:0000313" key="8">
    <source>
        <dbReference type="Proteomes" id="UP000069205"/>
    </source>
</evidence>
<feature type="transmembrane region" description="Helical" evidence="6">
    <location>
        <begin position="76"/>
        <end position="101"/>
    </location>
</feature>
<keyword evidence="3 6" id="KW-0812">Transmembrane</keyword>
<dbReference type="PANTHER" id="PTHR11101">
    <property type="entry name" value="PHOSPHATE TRANSPORTER"/>
    <property type="match status" value="1"/>
</dbReference>
<feature type="transmembrane region" description="Helical" evidence="6">
    <location>
        <begin position="138"/>
        <end position="161"/>
    </location>
</feature>
<feature type="transmembrane region" description="Helical" evidence="6">
    <location>
        <begin position="39"/>
        <end position="64"/>
    </location>
</feature>
<evidence type="ECO:0000256" key="2">
    <source>
        <dbReference type="ARBA" id="ARBA00022448"/>
    </source>
</evidence>
<dbReference type="OrthoDB" id="9779554at2"/>
<dbReference type="Proteomes" id="UP000069205">
    <property type="component" value="Chromosome"/>
</dbReference>
<evidence type="ECO:0000256" key="6">
    <source>
        <dbReference type="SAM" id="Phobius"/>
    </source>
</evidence>
<gene>
    <name evidence="7" type="primary">pit</name>
    <name evidence="7" type="ORF">NITMOv2_0713</name>
</gene>
<protein>
    <submittedName>
        <fullName evidence="7">Putative low-affinity inorganic phosphate transporter</fullName>
    </submittedName>
</protein>
<dbReference type="STRING" id="42253.NITMOv2_0713"/>
<sequence>MPDLAGLLLLTVVLALLFDFSNGWHDCANAVATVVSTRVLSPLAAVVLAGALNVAGAFFSTAVAKMIGGGIVFPDAITNHVVASALAGAILWNLFTLILGLPTSSSHALIGGLVGAAVAHGGWSVVQFKGLRAILEAMILSPLFGFGVGFLIMLGVSWVFFRVPRGIATKIFSRLQLVSASFMAFSHGANDAQKAMGIITLALVASGQLSTAEVPTWVIVACALAMGLGTVVGGWRIMRTLGMRIVKLEPVHGFAAETGAASVLLFTAHFGLPVSTTHTITSSILGVGATQRLSAVRWGVTTKILSAWIFTFPGAGLLGAGVYAVLVSVS</sequence>
<evidence type="ECO:0000256" key="3">
    <source>
        <dbReference type="ARBA" id="ARBA00022692"/>
    </source>
</evidence>
<dbReference type="AlphaFoldDB" id="A0A0K2G8G8"/>
<dbReference type="RefSeq" id="WP_053378537.1">
    <property type="nucleotide sequence ID" value="NZ_CP011801.1"/>
</dbReference>
<keyword evidence="5 6" id="KW-0472">Membrane</keyword>
<feature type="transmembrane region" description="Helical" evidence="6">
    <location>
        <begin position="304"/>
        <end position="326"/>
    </location>
</feature>
<evidence type="ECO:0000256" key="4">
    <source>
        <dbReference type="ARBA" id="ARBA00022989"/>
    </source>
</evidence>
<feature type="transmembrane region" description="Helical" evidence="6">
    <location>
        <begin position="107"/>
        <end position="126"/>
    </location>
</feature>
<feature type="transmembrane region" description="Helical" evidence="6">
    <location>
        <begin position="217"/>
        <end position="238"/>
    </location>
</feature>
<proteinExistence type="predicted"/>
<evidence type="ECO:0000313" key="7">
    <source>
        <dbReference type="EMBL" id="ALA57149.1"/>
    </source>
</evidence>
<dbReference type="EMBL" id="CP011801">
    <property type="protein sequence ID" value="ALA57149.1"/>
    <property type="molecule type" value="Genomic_DNA"/>
</dbReference>
<dbReference type="Pfam" id="PF01384">
    <property type="entry name" value="PHO4"/>
    <property type="match status" value="1"/>
</dbReference>
<evidence type="ECO:0000256" key="1">
    <source>
        <dbReference type="ARBA" id="ARBA00004141"/>
    </source>
</evidence>
<dbReference type="GO" id="GO:0016020">
    <property type="term" value="C:membrane"/>
    <property type="evidence" value="ECO:0007669"/>
    <property type="project" value="UniProtKB-SubCell"/>
</dbReference>
<dbReference type="GO" id="GO:0035435">
    <property type="term" value="P:phosphate ion transmembrane transport"/>
    <property type="evidence" value="ECO:0007669"/>
    <property type="project" value="TreeGrafter"/>
</dbReference>
<dbReference type="KEGG" id="nmv:NITMOv2_0713"/>
<accession>A0A0K2G8G8</accession>
<keyword evidence="4 6" id="KW-1133">Transmembrane helix</keyword>
<name>A0A0K2G8G8_NITMO</name>
<dbReference type="PANTHER" id="PTHR11101:SF80">
    <property type="entry name" value="PHOSPHATE TRANSPORTER"/>
    <property type="match status" value="1"/>
</dbReference>
<dbReference type="GO" id="GO:0005315">
    <property type="term" value="F:phosphate transmembrane transporter activity"/>
    <property type="evidence" value="ECO:0007669"/>
    <property type="project" value="InterPro"/>
</dbReference>
<dbReference type="InterPro" id="IPR001204">
    <property type="entry name" value="Phos_transporter"/>
</dbReference>
<reference evidence="7 8" key="1">
    <citation type="journal article" date="2015" name="Proc. Natl. Acad. Sci. U.S.A.">
        <title>Expanded metabolic versatility of ubiquitous nitrite-oxidizing bacteria from the genus Nitrospira.</title>
        <authorList>
            <person name="Koch H."/>
            <person name="Lucker S."/>
            <person name="Albertsen M."/>
            <person name="Kitzinger K."/>
            <person name="Herbold C."/>
            <person name="Spieck E."/>
            <person name="Nielsen P.H."/>
            <person name="Wagner M."/>
            <person name="Daims H."/>
        </authorList>
    </citation>
    <scope>NUCLEOTIDE SEQUENCE [LARGE SCALE GENOMIC DNA]</scope>
    <source>
        <strain evidence="7 8">NSP M-1</strain>
    </source>
</reference>
<dbReference type="PATRIC" id="fig|42253.5.peg.706"/>